<keyword evidence="3" id="KW-1185">Reference proteome</keyword>
<dbReference type="Gene3D" id="3.40.50.720">
    <property type="entry name" value="NAD(P)-binding Rossmann-like Domain"/>
    <property type="match status" value="1"/>
</dbReference>
<proteinExistence type="inferred from homology"/>
<dbReference type="Proteomes" id="UP001596157">
    <property type="component" value="Unassembled WGS sequence"/>
</dbReference>
<accession>A0ABW0EUS8</accession>
<evidence type="ECO:0000313" key="2">
    <source>
        <dbReference type="EMBL" id="MFC5290005.1"/>
    </source>
</evidence>
<keyword evidence="2" id="KW-0560">Oxidoreductase</keyword>
<dbReference type="PRINTS" id="PR00081">
    <property type="entry name" value="GDHRDH"/>
</dbReference>
<gene>
    <name evidence="2" type="ORF">ACFPM7_23360</name>
</gene>
<dbReference type="PANTHER" id="PTHR42879">
    <property type="entry name" value="3-OXOACYL-(ACYL-CARRIER-PROTEIN) REDUCTASE"/>
    <property type="match status" value="1"/>
</dbReference>
<dbReference type="PRINTS" id="PR00080">
    <property type="entry name" value="SDRFAMILY"/>
</dbReference>
<reference evidence="3" key="1">
    <citation type="journal article" date="2019" name="Int. J. Syst. Evol. Microbiol.">
        <title>The Global Catalogue of Microorganisms (GCM) 10K type strain sequencing project: providing services to taxonomists for standard genome sequencing and annotation.</title>
        <authorList>
            <consortium name="The Broad Institute Genomics Platform"/>
            <consortium name="The Broad Institute Genome Sequencing Center for Infectious Disease"/>
            <person name="Wu L."/>
            <person name="Ma J."/>
        </authorList>
    </citation>
    <scope>NUCLEOTIDE SEQUENCE [LARGE SCALE GENOMIC DNA]</scope>
    <source>
        <strain evidence="3">CCUG 59778</strain>
    </source>
</reference>
<dbReference type="CDD" id="cd05233">
    <property type="entry name" value="SDR_c"/>
    <property type="match status" value="1"/>
</dbReference>
<dbReference type="GO" id="GO:0016491">
    <property type="term" value="F:oxidoreductase activity"/>
    <property type="evidence" value="ECO:0007669"/>
    <property type="project" value="UniProtKB-KW"/>
</dbReference>
<evidence type="ECO:0000256" key="1">
    <source>
        <dbReference type="ARBA" id="ARBA00006484"/>
    </source>
</evidence>
<name>A0ABW0EUS8_9PSEU</name>
<dbReference type="InterPro" id="IPR036291">
    <property type="entry name" value="NAD(P)-bd_dom_sf"/>
</dbReference>
<sequence>MVVTGGTRGIGAAVAARFAAAGDEVVALGRADCDITDEGQVAALFDRVGQVDVLVNNAGVAVSAPLARTTLDQWRSTMDVNALGAFLCTRAALPGMRERDFGRIVTIASTAGLRGAKYTAAYSAAKHAAVGLMRAVAAEVAGSGVTCNAVCPTFVRTDMTAESVRRIAAMTGKSEAEAEASIAGLSPLGRLLDPDEVADAVLYLVGAAAVNGQSLVLDGGGVA</sequence>
<dbReference type="InterPro" id="IPR002347">
    <property type="entry name" value="SDR_fam"/>
</dbReference>
<dbReference type="RefSeq" id="WP_378250023.1">
    <property type="nucleotide sequence ID" value="NZ_JBHSKF010000014.1"/>
</dbReference>
<comment type="similarity">
    <text evidence="1">Belongs to the short-chain dehydrogenases/reductases (SDR) family.</text>
</comment>
<dbReference type="SUPFAM" id="SSF51735">
    <property type="entry name" value="NAD(P)-binding Rossmann-fold domains"/>
    <property type="match status" value="1"/>
</dbReference>
<dbReference type="PANTHER" id="PTHR42879:SF2">
    <property type="entry name" value="3-OXOACYL-[ACYL-CARRIER-PROTEIN] REDUCTASE FABG"/>
    <property type="match status" value="1"/>
</dbReference>
<dbReference type="PROSITE" id="PS00061">
    <property type="entry name" value="ADH_SHORT"/>
    <property type="match status" value="1"/>
</dbReference>
<protein>
    <submittedName>
        <fullName evidence="2">SDR family NAD(P)-dependent oxidoreductase</fullName>
        <ecNumber evidence="2">1.1.1.-</ecNumber>
    </submittedName>
</protein>
<dbReference type="InterPro" id="IPR050259">
    <property type="entry name" value="SDR"/>
</dbReference>
<dbReference type="EC" id="1.1.1.-" evidence="2"/>
<organism evidence="2 3">
    <name type="scientific">Actinokineospora guangxiensis</name>
    <dbReference type="NCBI Taxonomy" id="1490288"/>
    <lineage>
        <taxon>Bacteria</taxon>
        <taxon>Bacillati</taxon>
        <taxon>Actinomycetota</taxon>
        <taxon>Actinomycetes</taxon>
        <taxon>Pseudonocardiales</taxon>
        <taxon>Pseudonocardiaceae</taxon>
        <taxon>Actinokineospora</taxon>
    </lineage>
</organism>
<dbReference type="Pfam" id="PF13561">
    <property type="entry name" value="adh_short_C2"/>
    <property type="match status" value="1"/>
</dbReference>
<dbReference type="EMBL" id="JBHSKF010000014">
    <property type="protein sequence ID" value="MFC5290005.1"/>
    <property type="molecule type" value="Genomic_DNA"/>
</dbReference>
<comment type="caution">
    <text evidence="2">The sequence shown here is derived from an EMBL/GenBank/DDBJ whole genome shotgun (WGS) entry which is preliminary data.</text>
</comment>
<evidence type="ECO:0000313" key="3">
    <source>
        <dbReference type="Proteomes" id="UP001596157"/>
    </source>
</evidence>
<dbReference type="InterPro" id="IPR020904">
    <property type="entry name" value="Sc_DH/Rdtase_CS"/>
</dbReference>